<dbReference type="EMBL" id="BAAAVM010000049">
    <property type="protein sequence ID" value="GAA3148042.1"/>
    <property type="molecule type" value="Genomic_DNA"/>
</dbReference>
<proteinExistence type="predicted"/>
<sequence length="73" mass="7853">MATQWLPDCMKLAESVYFFTGSTQEAADGAAALATPVPSTAAAPIPAARTATRLRCEDVRVERDVKRRNIVTS</sequence>
<gene>
    <name evidence="1" type="ORF">GCM10010521_39290</name>
</gene>
<reference evidence="2" key="1">
    <citation type="journal article" date="2019" name="Int. J. Syst. Evol. Microbiol.">
        <title>The Global Catalogue of Microorganisms (GCM) 10K type strain sequencing project: providing services to taxonomists for standard genome sequencing and annotation.</title>
        <authorList>
            <consortium name="The Broad Institute Genomics Platform"/>
            <consortium name="The Broad Institute Genome Sequencing Center for Infectious Disease"/>
            <person name="Wu L."/>
            <person name="Ma J."/>
        </authorList>
    </citation>
    <scope>NUCLEOTIDE SEQUENCE [LARGE SCALE GENOMIC DNA]</scope>
    <source>
        <strain evidence="2">JCM 11574</strain>
    </source>
</reference>
<evidence type="ECO:0000313" key="2">
    <source>
        <dbReference type="Proteomes" id="UP001500893"/>
    </source>
</evidence>
<accession>A0ABP6NHE8</accession>
<protein>
    <submittedName>
        <fullName evidence="1">Uncharacterized protein</fullName>
    </submittedName>
</protein>
<comment type="caution">
    <text evidence="1">The sequence shown here is derived from an EMBL/GenBank/DDBJ whole genome shotgun (WGS) entry which is preliminary data.</text>
</comment>
<keyword evidence="2" id="KW-1185">Reference proteome</keyword>
<name>A0ABP6NHE8_9ACTN</name>
<evidence type="ECO:0000313" key="1">
    <source>
        <dbReference type="EMBL" id="GAA3148042.1"/>
    </source>
</evidence>
<organism evidence="1 2">
    <name type="scientific">Streptomyces rameus</name>
    <dbReference type="NCBI Taxonomy" id="68261"/>
    <lineage>
        <taxon>Bacteria</taxon>
        <taxon>Bacillati</taxon>
        <taxon>Actinomycetota</taxon>
        <taxon>Actinomycetes</taxon>
        <taxon>Kitasatosporales</taxon>
        <taxon>Streptomycetaceae</taxon>
        <taxon>Streptomyces</taxon>
    </lineage>
</organism>
<dbReference type="Proteomes" id="UP001500893">
    <property type="component" value="Unassembled WGS sequence"/>
</dbReference>